<evidence type="ECO:0000256" key="2">
    <source>
        <dbReference type="ARBA" id="ARBA00023270"/>
    </source>
</evidence>
<protein>
    <submittedName>
        <fullName evidence="6">Dihydrodipicolinate synthase family protein</fullName>
    </submittedName>
</protein>
<name>A0A927C5Y0_9BACL</name>
<dbReference type="PROSITE" id="PS00665">
    <property type="entry name" value="DHDPS_1"/>
    <property type="match status" value="1"/>
</dbReference>
<dbReference type="GO" id="GO:0008747">
    <property type="term" value="F:N-acetylneuraminate lyase activity"/>
    <property type="evidence" value="ECO:0007669"/>
    <property type="project" value="TreeGrafter"/>
</dbReference>
<feature type="binding site" evidence="5">
    <location>
        <position position="210"/>
    </location>
    <ligand>
        <name>pyruvate</name>
        <dbReference type="ChEBI" id="CHEBI:15361"/>
    </ligand>
</feature>
<dbReference type="AlphaFoldDB" id="A0A927C5Y0"/>
<evidence type="ECO:0000256" key="5">
    <source>
        <dbReference type="PIRSR" id="PIRSR001365-2"/>
    </source>
</evidence>
<dbReference type="PRINTS" id="PR00146">
    <property type="entry name" value="DHPICSNTHASE"/>
</dbReference>
<dbReference type="RefSeq" id="WP_190925459.1">
    <property type="nucleotide sequence ID" value="NZ_JACXJA010000006.1"/>
</dbReference>
<proteinExistence type="inferred from homology"/>
<dbReference type="PANTHER" id="PTHR42849:SF1">
    <property type="entry name" value="N-ACETYLNEURAMINATE LYASE"/>
    <property type="match status" value="1"/>
</dbReference>
<sequence>MSTYDLTKYEGVFVAMNSCYDEFGEVNPSAAKKLTRFLLDKGVSGLYVGGSTGEGLIQSVEERKRMLEAVMEEARGQAVVIAHIGAANTRDSVELARHAERTGADALSSVAPFYYRVSDKAVKQHWNAMIDSTELPFIIYHIPSTTGFHLSASVLQEMKQNPKVIGVKITTSSTYELQQFKAVGGDRFVVFNGPDEQYLAGRMMGANAGIGGTYGVMPELFVALERQIRVGKLEEALSLQVRINEIITRMLELPIYGALKELIKRRGIDCGGVRAPLEQVTGEHERQLDELYNRIMQAVGECGKLQLQG</sequence>
<evidence type="ECO:0000256" key="3">
    <source>
        <dbReference type="PIRNR" id="PIRNR001365"/>
    </source>
</evidence>
<feature type="active site" description="Proton donor/acceptor" evidence="4">
    <location>
        <position position="140"/>
    </location>
</feature>
<feature type="binding site" evidence="5">
    <location>
        <position position="52"/>
    </location>
    <ligand>
        <name>pyruvate</name>
        <dbReference type="ChEBI" id="CHEBI:15361"/>
    </ligand>
</feature>
<dbReference type="Gene3D" id="3.20.20.70">
    <property type="entry name" value="Aldolase class I"/>
    <property type="match status" value="1"/>
</dbReference>
<dbReference type="InterPro" id="IPR002220">
    <property type="entry name" value="DapA-like"/>
</dbReference>
<dbReference type="EMBL" id="JACXJA010000006">
    <property type="protein sequence ID" value="MBD2861429.1"/>
    <property type="molecule type" value="Genomic_DNA"/>
</dbReference>
<evidence type="ECO:0000313" key="7">
    <source>
        <dbReference type="Proteomes" id="UP000639396"/>
    </source>
</evidence>
<feature type="active site" description="Schiff-base intermediate with substrate" evidence="4">
    <location>
        <position position="168"/>
    </location>
</feature>
<dbReference type="GO" id="GO:0019262">
    <property type="term" value="P:N-acetylneuraminate catabolic process"/>
    <property type="evidence" value="ECO:0007669"/>
    <property type="project" value="TreeGrafter"/>
</dbReference>
<dbReference type="PIRSF" id="PIRSF001365">
    <property type="entry name" value="DHDPS"/>
    <property type="match status" value="1"/>
</dbReference>
<evidence type="ECO:0000256" key="1">
    <source>
        <dbReference type="ARBA" id="ARBA00023239"/>
    </source>
</evidence>
<evidence type="ECO:0000313" key="6">
    <source>
        <dbReference type="EMBL" id="MBD2861429.1"/>
    </source>
</evidence>
<accession>A0A927C5Y0</accession>
<dbReference type="SUPFAM" id="SSF51569">
    <property type="entry name" value="Aldolase"/>
    <property type="match status" value="1"/>
</dbReference>
<keyword evidence="7" id="KW-1185">Reference proteome</keyword>
<evidence type="ECO:0000256" key="4">
    <source>
        <dbReference type="PIRSR" id="PIRSR001365-1"/>
    </source>
</evidence>
<dbReference type="Pfam" id="PF00701">
    <property type="entry name" value="DHDPS"/>
    <property type="match status" value="1"/>
</dbReference>
<dbReference type="InterPro" id="IPR013785">
    <property type="entry name" value="Aldolase_TIM"/>
</dbReference>
<dbReference type="Proteomes" id="UP000639396">
    <property type="component" value="Unassembled WGS sequence"/>
</dbReference>
<reference evidence="6" key="1">
    <citation type="submission" date="2020-09" db="EMBL/GenBank/DDBJ databases">
        <title>A novel bacterium of genus Paenibacillus, isolated from South China Sea.</title>
        <authorList>
            <person name="Huang H."/>
            <person name="Mo K."/>
            <person name="Hu Y."/>
        </authorList>
    </citation>
    <scope>NUCLEOTIDE SEQUENCE</scope>
    <source>
        <strain evidence="6">IB182363</strain>
    </source>
</reference>
<keyword evidence="2" id="KW-0704">Schiff base</keyword>
<comment type="caution">
    <text evidence="6">The sequence shown here is derived from an EMBL/GenBank/DDBJ whole genome shotgun (WGS) entry which is preliminary data.</text>
</comment>
<dbReference type="GO" id="GO:0005829">
    <property type="term" value="C:cytosol"/>
    <property type="evidence" value="ECO:0007669"/>
    <property type="project" value="TreeGrafter"/>
</dbReference>
<dbReference type="InterPro" id="IPR020624">
    <property type="entry name" value="Schiff_base-form_aldolases_CS"/>
</dbReference>
<comment type="similarity">
    <text evidence="3">Belongs to the DapA family.</text>
</comment>
<gene>
    <name evidence="6" type="ORF">IDH45_05410</name>
</gene>
<dbReference type="SMART" id="SM01130">
    <property type="entry name" value="DHDPS"/>
    <property type="match status" value="1"/>
</dbReference>
<organism evidence="6 7">
    <name type="scientific">Paenibacillus oceani</name>
    <dbReference type="NCBI Taxonomy" id="2772510"/>
    <lineage>
        <taxon>Bacteria</taxon>
        <taxon>Bacillati</taxon>
        <taxon>Bacillota</taxon>
        <taxon>Bacilli</taxon>
        <taxon>Bacillales</taxon>
        <taxon>Paenibacillaceae</taxon>
        <taxon>Paenibacillus</taxon>
    </lineage>
</organism>
<keyword evidence="1 3" id="KW-0456">Lyase</keyword>
<dbReference type="PANTHER" id="PTHR42849">
    <property type="entry name" value="N-ACETYLNEURAMINATE LYASE"/>
    <property type="match status" value="1"/>
</dbReference>